<dbReference type="Pfam" id="PF00015">
    <property type="entry name" value="MCPsignal"/>
    <property type="match status" value="1"/>
</dbReference>
<evidence type="ECO:0000313" key="8">
    <source>
        <dbReference type="EMBL" id="MBC2770883.1"/>
    </source>
</evidence>
<feature type="compositionally biased region" description="Basic and acidic residues" evidence="5">
    <location>
        <begin position="568"/>
        <end position="579"/>
    </location>
</feature>
<dbReference type="InterPro" id="IPR004090">
    <property type="entry name" value="Chemotax_Me-accpt_rcpt"/>
</dbReference>
<evidence type="ECO:0000256" key="2">
    <source>
        <dbReference type="ARBA" id="ARBA00022481"/>
    </source>
</evidence>
<dbReference type="CDD" id="cd11386">
    <property type="entry name" value="MCP_signal"/>
    <property type="match status" value="1"/>
</dbReference>
<dbReference type="Proteomes" id="UP000545386">
    <property type="component" value="Unassembled WGS sequence"/>
</dbReference>
<dbReference type="GO" id="GO:0007165">
    <property type="term" value="P:signal transduction"/>
    <property type="evidence" value="ECO:0007669"/>
    <property type="project" value="UniProtKB-KW"/>
</dbReference>
<evidence type="ECO:0000256" key="5">
    <source>
        <dbReference type="SAM" id="MobiDB-lite"/>
    </source>
</evidence>
<keyword evidence="6" id="KW-0812">Transmembrane</keyword>
<comment type="similarity">
    <text evidence="3">Belongs to the methyl-accepting chemotaxis (MCP) protein family.</text>
</comment>
<organism evidence="8 9">
    <name type="scientific">Pusillimonas minor</name>
    <dbReference type="NCBI Taxonomy" id="2697024"/>
    <lineage>
        <taxon>Bacteria</taxon>
        <taxon>Pseudomonadati</taxon>
        <taxon>Pseudomonadota</taxon>
        <taxon>Betaproteobacteria</taxon>
        <taxon>Burkholderiales</taxon>
        <taxon>Alcaligenaceae</taxon>
        <taxon>Pusillimonas</taxon>
    </lineage>
</organism>
<evidence type="ECO:0000313" key="9">
    <source>
        <dbReference type="Proteomes" id="UP000545386"/>
    </source>
</evidence>
<feature type="transmembrane region" description="Helical" evidence="6">
    <location>
        <begin position="12"/>
        <end position="32"/>
    </location>
</feature>
<reference evidence="8 9" key="1">
    <citation type="submission" date="2020-08" db="EMBL/GenBank/DDBJ databases">
        <title>Paraeoetvoesia sp. YC-7-48 draft genome sequence.</title>
        <authorList>
            <person name="Yao L."/>
        </authorList>
    </citation>
    <scope>NUCLEOTIDE SEQUENCE [LARGE SCALE GENOMIC DNA]</scope>
    <source>
        <strain evidence="9">YC-7-48</strain>
    </source>
</reference>
<sequence>MSRIKTLRVRTKLIGGFLIVAAIAAIIGFVGIQSMQRISQMTDRLYENEFVGMRHATEADRQLVAAGRALSNTLLTSTEDEYRSEYFSIDNHFISAKMALDDLARTAQSEEGKRAVEKAREAINAFEKTAKDIVREQPAETLGRLDTTERVFKEMRPLGDEAESLIKRIVYGQQDDALTATEEIKAIYTQAFTLMIGLTAGGALIAIILGLLITRGFTRQLGGEPHEVAQIAAAIAKGNLNNKIVVPRNAKQSIMNAMNQMQDSLRKVVLAVRNSSDHIATGSAEIATGNVDLARRTEDQAANLTETAAAMEQLASTVKSNADVAKQAAHMASAASSAAVQGGEVVNNVVDTMQEINASSRKIVDIISVIDSIAFQTNILALNAAVEAARAGEQGRGFAVVASEVRSLAQKSASAAKDIKNLIDNSVQKVDAGSRLVDEAGESMQGIVTHVKRVTDLINEISAATDEQTSGIGQVNDAVLQLSDVTQQNAALVQESAAASDSLKAQAAKLVEVVNLFDIGRDYIDVTAREVKEAASDANAPAIPATAAAQLPAGKSSKKARSQASLEDDVHTTQNHHDSTTPTPNEGAPGSAQRTHAISNGATRPARRAGASAPATDAATANAARSDAQLKRPDLSNQQSPATKADKEDDWEEF</sequence>
<dbReference type="PRINTS" id="PR00260">
    <property type="entry name" value="CHEMTRNSDUCR"/>
</dbReference>
<dbReference type="Pfam" id="PF12729">
    <property type="entry name" value="4HB_MCP_1"/>
    <property type="match status" value="1"/>
</dbReference>
<dbReference type="PANTHER" id="PTHR43531:SF14">
    <property type="entry name" value="METHYL-ACCEPTING CHEMOTAXIS PROTEIN I-RELATED"/>
    <property type="match status" value="1"/>
</dbReference>
<evidence type="ECO:0000256" key="3">
    <source>
        <dbReference type="ARBA" id="ARBA00029447"/>
    </source>
</evidence>
<evidence type="ECO:0000256" key="6">
    <source>
        <dbReference type="SAM" id="Phobius"/>
    </source>
</evidence>
<dbReference type="FunFam" id="1.10.287.950:FF:000001">
    <property type="entry name" value="Methyl-accepting chemotaxis sensory transducer"/>
    <property type="match status" value="1"/>
</dbReference>
<feature type="domain" description="Methyl-accepting transducer" evidence="7">
    <location>
        <begin position="275"/>
        <end position="504"/>
    </location>
</feature>
<comment type="caution">
    <text evidence="8">The sequence shown here is derived from an EMBL/GenBank/DDBJ whole genome shotgun (WGS) entry which is preliminary data.</text>
</comment>
<evidence type="ECO:0000256" key="1">
    <source>
        <dbReference type="ARBA" id="ARBA00004370"/>
    </source>
</evidence>
<keyword evidence="4" id="KW-0807">Transducer</keyword>
<evidence type="ECO:0000259" key="7">
    <source>
        <dbReference type="PROSITE" id="PS50111"/>
    </source>
</evidence>
<dbReference type="GO" id="GO:0006935">
    <property type="term" value="P:chemotaxis"/>
    <property type="evidence" value="ECO:0007669"/>
    <property type="project" value="InterPro"/>
</dbReference>
<dbReference type="Gene3D" id="1.10.287.950">
    <property type="entry name" value="Methyl-accepting chemotaxis protein"/>
    <property type="match status" value="1"/>
</dbReference>
<keyword evidence="2" id="KW-0488">Methylation</keyword>
<dbReference type="SMART" id="SM00283">
    <property type="entry name" value="MA"/>
    <property type="match status" value="1"/>
</dbReference>
<dbReference type="SUPFAM" id="SSF58104">
    <property type="entry name" value="Methyl-accepting chemotaxis protein (MCP) signaling domain"/>
    <property type="match status" value="1"/>
</dbReference>
<feature type="transmembrane region" description="Helical" evidence="6">
    <location>
        <begin position="191"/>
        <end position="213"/>
    </location>
</feature>
<keyword evidence="6" id="KW-1133">Transmembrane helix</keyword>
<evidence type="ECO:0000256" key="4">
    <source>
        <dbReference type="PROSITE-ProRule" id="PRU00284"/>
    </source>
</evidence>
<dbReference type="RefSeq" id="WP_185780546.1">
    <property type="nucleotide sequence ID" value="NZ_JACJUU010000014.1"/>
</dbReference>
<feature type="compositionally biased region" description="Low complexity" evidence="5">
    <location>
        <begin position="600"/>
        <end position="627"/>
    </location>
</feature>
<keyword evidence="9" id="KW-1185">Reference proteome</keyword>
<dbReference type="InterPro" id="IPR024478">
    <property type="entry name" value="HlyB_4HB_MCP"/>
</dbReference>
<dbReference type="EMBL" id="JACJUU010000014">
    <property type="protein sequence ID" value="MBC2770883.1"/>
    <property type="molecule type" value="Genomic_DNA"/>
</dbReference>
<protein>
    <submittedName>
        <fullName evidence="8">MCP four helix bundle domain-containing protein</fullName>
    </submittedName>
</protein>
<dbReference type="GO" id="GO:0005886">
    <property type="term" value="C:plasma membrane"/>
    <property type="evidence" value="ECO:0007669"/>
    <property type="project" value="TreeGrafter"/>
</dbReference>
<dbReference type="PANTHER" id="PTHR43531">
    <property type="entry name" value="PROTEIN ICFG"/>
    <property type="match status" value="1"/>
</dbReference>
<gene>
    <name evidence="8" type="ORF">GTU67_13285</name>
</gene>
<keyword evidence="6" id="KW-0472">Membrane</keyword>
<accession>A0A842HRJ6</accession>
<dbReference type="InterPro" id="IPR004089">
    <property type="entry name" value="MCPsignal_dom"/>
</dbReference>
<comment type="subcellular location">
    <subcellularLocation>
        <location evidence="1">Membrane</location>
    </subcellularLocation>
</comment>
<feature type="region of interest" description="Disordered" evidence="5">
    <location>
        <begin position="546"/>
        <end position="654"/>
    </location>
</feature>
<dbReference type="InterPro" id="IPR051310">
    <property type="entry name" value="MCP_chemotaxis"/>
</dbReference>
<dbReference type="PROSITE" id="PS50111">
    <property type="entry name" value="CHEMOTAXIS_TRANSDUC_2"/>
    <property type="match status" value="1"/>
</dbReference>
<proteinExistence type="inferred from homology"/>
<dbReference type="GO" id="GO:0004888">
    <property type="term" value="F:transmembrane signaling receptor activity"/>
    <property type="evidence" value="ECO:0007669"/>
    <property type="project" value="InterPro"/>
</dbReference>
<name>A0A842HRJ6_9BURK</name>
<dbReference type="AlphaFoldDB" id="A0A842HRJ6"/>